<dbReference type="Proteomes" id="UP000887013">
    <property type="component" value="Unassembled WGS sequence"/>
</dbReference>
<evidence type="ECO:0000313" key="2">
    <source>
        <dbReference type="Proteomes" id="UP000887013"/>
    </source>
</evidence>
<organism evidence="1 2">
    <name type="scientific">Nephila pilipes</name>
    <name type="common">Giant wood spider</name>
    <name type="synonym">Nephila maculata</name>
    <dbReference type="NCBI Taxonomy" id="299642"/>
    <lineage>
        <taxon>Eukaryota</taxon>
        <taxon>Metazoa</taxon>
        <taxon>Ecdysozoa</taxon>
        <taxon>Arthropoda</taxon>
        <taxon>Chelicerata</taxon>
        <taxon>Arachnida</taxon>
        <taxon>Araneae</taxon>
        <taxon>Araneomorphae</taxon>
        <taxon>Entelegynae</taxon>
        <taxon>Araneoidea</taxon>
        <taxon>Nephilidae</taxon>
        <taxon>Nephila</taxon>
    </lineage>
</organism>
<protein>
    <submittedName>
        <fullName evidence="1">Uncharacterized protein</fullName>
    </submittedName>
</protein>
<accession>A0A8X6P2R8</accession>
<dbReference type="AlphaFoldDB" id="A0A8X6P2R8"/>
<dbReference type="EMBL" id="BMAW01111105">
    <property type="protein sequence ID" value="GFT46298.1"/>
    <property type="molecule type" value="Genomic_DNA"/>
</dbReference>
<proteinExistence type="predicted"/>
<name>A0A8X6P2R8_NEPPI</name>
<reference evidence="1" key="1">
    <citation type="submission" date="2020-08" db="EMBL/GenBank/DDBJ databases">
        <title>Multicomponent nature underlies the extraordinary mechanical properties of spider dragline silk.</title>
        <authorList>
            <person name="Kono N."/>
            <person name="Nakamura H."/>
            <person name="Mori M."/>
            <person name="Yoshida Y."/>
            <person name="Ohtoshi R."/>
            <person name="Malay A.D."/>
            <person name="Moran D.A.P."/>
            <person name="Tomita M."/>
            <person name="Numata K."/>
            <person name="Arakawa K."/>
        </authorList>
    </citation>
    <scope>NUCLEOTIDE SEQUENCE</scope>
</reference>
<gene>
    <name evidence="1" type="ORF">NPIL_579721</name>
</gene>
<keyword evidence="2" id="KW-1185">Reference proteome</keyword>
<comment type="caution">
    <text evidence="1">The sequence shown here is derived from an EMBL/GenBank/DDBJ whole genome shotgun (WGS) entry which is preliminary data.</text>
</comment>
<sequence length="202" mass="23941">MTANILPTLQHLAGVKVAVALYTNPELIAIEMKLNWFSWNFIHEQYAREKVSYCALPEMLQEKVVSIMKTLSSERNKWLLYHGEFFGYDIYKINNLWNSLGVIDRFETAKRLVECEDLKLKDRFKFACYYGIRKKVKQLWKKLSLKERKELENESHVFQHYSELAACDSLEPERSLMYIGEWIEWLKNGVGVRSPPFSYSRL</sequence>
<evidence type="ECO:0000313" key="1">
    <source>
        <dbReference type="EMBL" id="GFT46298.1"/>
    </source>
</evidence>